<evidence type="ECO:0000313" key="2">
    <source>
        <dbReference type="Proteomes" id="UP000824055"/>
    </source>
</evidence>
<organism evidence="1 2">
    <name type="scientific">Candidatus Prevotella avicola</name>
    <dbReference type="NCBI Taxonomy" id="2838738"/>
    <lineage>
        <taxon>Bacteria</taxon>
        <taxon>Pseudomonadati</taxon>
        <taxon>Bacteroidota</taxon>
        <taxon>Bacteroidia</taxon>
        <taxon>Bacteroidales</taxon>
        <taxon>Prevotellaceae</taxon>
        <taxon>Prevotella</taxon>
    </lineage>
</organism>
<name>A0A9D2FZZ5_9BACT</name>
<reference evidence="1" key="1">
    <citation type="journal article" date="2021" name="PeerJ">
        <title>Extensive microbial diversity within the chicken gut microbiome revealed by metagenomics and culture.</title>
        <authorList>
            <person name="Gilroy R."/>
            <person name="Ravi A."/>
            <person name="Getino M."/>
            <person name="Pursley I."/>
            <person name="Horton D.L."/>
            <person name="Alikhan N.F."/>
            <person name="Baker D."/>
            <person name="Gharbi K."/>
            <person name="Hall N."/>
            <person name="Watson M."/>
            <person name="Adriaenssens E.M."/>
            <person name="Foster-Nyarko E."/>
            <person name="Jarju S."/>
            <person name="Secka A."/>
            <person name="Antonio M."/>
            <person name="Oren A."/>
            <person name="Chaudhuri R.R."/>
            <person name="La Ragione R."/>
            <person name="Hildebrand F."/>
            <person name="Pallen M.J."/>
        </authorList>
    </citation>
    <scope>NUCLEOTIDE SEQUENCE</scope>
    <source>
        <strain evidence="1">ChiHecec3B27-8219</strain>
    </source>
</reference>
<dbReference type="PROSITE" id="PS51257">
    <property type="entry name" value="PROKAR_LIPOPROTEIN"/>
    <property type="match status" value="1"/>
</dbReference>
<evidence type="ECO:0000313" key="1">
    <source>
        <dbReference type="EMBL" id="HIZ69565.1"/>
    </source>
</evidence>
<dbReference type="AlphaFoldDB" id="A0A9D2FZZ5"/>
<dbReference type="EMBL" id="DXBE01000050">
    <property type="protein sequence ID" value="HIZ69565.1"/>
    <property type="molecule type" value="Genomic_DNA"/>
</dbReference>
<comment type="caution">
    <text evidence="1">The sequence shown here is derived from an EMBL/GenBank/DDBJ whole genome shotgun (WGS) entry which is preliminary data.</text>
</comment>
<proteinExistence type="predicted"/>
<accession>A0A9D2FZZ5</accession>
<protein>
    <submittedName>
        <fullName evidence="1">Uncharacterized protein</fullName>
    </submittedName>
</protein>
<reference evidence="1" key="2">
    <citation type="submission" date="2021-04" db="EMBL/GenBank/DDBJ databases">
        <authorList>
            <person name="Gilroy R."/>
        </authorList>
    </citation>
    <scope>NUCLEOTIDE SEQUENCE</scope>
    <source>
        <strain evidence="1">ChiHecec3B27-8219</strain>
    </source>
</reference>
<dbReference type="Proteomes" id="UP000824055">
    <property type="component" value="Unassembled WGS sequence"/>
</dbReference>
<sequence>MKINSVIRPLLFTLTILTTVTSCGIREDLPPCPPMQIDIVVKDKNYFNAIATDGIEPVRDENLPFREYVSTLYYRLDNAETGEMVWEQTNFAVTGDDKVYSVTMPESLPFGKYTLTVWGNMQSDRPLSEDANYTEVTQNHAAENDIYVTTLNIDYNINNANFRAELERAKGKLIVMAENMPEDIDFSTKDMDGIYRYIGRGLNYAGETEFHTETEWSQPVEFSTDMLLCPSTGHEATTLDVNFYSTAEGDGQEPLQPEDIGITMSRNEVTMVRYVYQPKQDEFEIYVFVNDNWEKVHQMEIE</sequence>
<gene>
    <name evidence="1" type="ORF">H9966_06775</name>
</gene>